<proteinExistence type="predicted"/>
<dbReference type="EMBL" id="VSSQ01035544">
    <property type="protein sequence ID" value="MPM87789.1"/>
    <property type="molecule type" value="Genomic_DNA"/>
</dbReference>
<dbReference type="AlphaFoldDB" id="A0A645DEV5"/>
<protein>
    <submittedName>
        <fullName evidence="1">Uncharacterized protein</fullName>
    </submittedName>
</protein>
<organism evidence="1">
    <name type="scientific">bioreactor metagenome</name>
    <dbReference type="NCBI Taxonomy" id="1076179"/>
    <lineage>
        <taxon>unclassified sequences</taxon>
        <taxon>metagenomes</taxon>
        <taxon>ecological metagenomes</taxon>
    </lineage>
</organism>
<accession>A0A645DEV5</accession>
<gene>
    <name evidence="1" type="ORF">SDC9_134889</name>
</gene>
<sequence length="139" mass="14425">MAEQLPLGVALGRVVGRLVGPSMPGHTGLPVAGAHVTLEIDEARWLRAPYAAVPALILPDPVNCTTDDTGLLLDERGNPGVHLVATDAPEIELDGAGPWLWRATITAPIIGRPISWTFELPAGTTVDLSTGLLAALQAG</sequence>
<evidence type="ECO:0000313" key="1">
    <source>
        <dbReference type="EMBL" id="MPM87789.1"/>
    </source>
</evidence>
<reference evidence="1" key="1">
    <citation type="submission" date="2019-08" db="EMBL/GenBank/DDBJ databases">
        <authorList>
            <person name="Kucharzyk K."/>
            <person name="Murdoch R.W."/>
            <person name="Higgins S."/>
            <person name="Loffler F."/>
        </authorList>
    </citation>
    <scope>NUCLEOTIDE SEQUENCE</scope>
</reference>
<comment type="caution">
    <text evidence="1">The sequence shown here is derived from an EMBL/GenBank/DDBJ whole genome shotgun (WGS) entry which is preliminary data.</text>
</comment>
<name>A0A645DEV5_9ZZZZ</name>